<evidence type="ECO:0000313" key="1">
    <source>
        <dbReference type="EMBL" id="KJF17446.1"/>
    </source>
</evidence>
<evidence type="ECO:0008006" key="3">
    <source>
        <dbReference type="Google" id="ProtNLM"/>
    </source>
</evidence>
<dbReference type="Proteomes" id="UP000032360">
    <property type="component" value="Unassembled WGS sequence"/>
</dbReference>
<keyword evidence="2" id="KW-1185">Reference proteome</keyword>
<protein>
    <recommendedName>
        <fullName evidence="3">Polyketide cyclase / dehydrase and lipid transport</fullName>
    </recommendedName>
</protein>
<dbReference type="Gene3D" id="3.30.530.20">
    <property type="match status" value="1"/>
</dbReference>
<comment type="caution">
    <text evidence="1">The sequence shown here is derived from an EMBL/GenBank/DDBJ whole genome shotgun (WGS) entry which is preliminary data.</text>
</comment>
<dbReference type="STRING" id="1280514.AXFE_16820"/>
<proteinExistence type="predicted"/>
<reference evidence="1 2" key="1">
    <citation type="submission" date="2015-01" db="EMBL/GenBank/DDBJ databases">
        <title>Draft genome of the acidophilic iron oxidizer Acidithrix ferrooxidans strain Py-F3.</title>
        <authorList>
            <person name="Poehlein A."/>
            <person name="Eisen S."/>
            <person name="Schloemann M."/>
            <person name="Johnson B.D."/>
            <person name="Daniel R."/>
            <person name="Muehling M."/>
        </authorList>
    </citation>
    <scope>NUCLEOTIDE SEQUENCE [LARGE SCALE GENOMIC DNA]</scope>
    <source>
        <strain evidence="1 2">Py-F3</strain>
    </source>
</reference>
<gene>
    <name evidence="1" type="ORF">AXFE_16820</name>
</gene>
<evidence type="ECO:0000313" key="2">
    <source>
        <dbReference type="Proteomes" id="UP000032360"/>
    </source>
</evidence>
<dbReference type="SUPFAM" id="SSF55961">
    <property type="entry name" value="Bet v1-like"/>
    <property type="match status" value="1"/>
</dbReference>
<dbReference type="InterPro" id="IPR023393">
    <property type="entry name" value="START-like_dom_sf"/>
</dbReference>
<sequence length="197" mass="22333">MSRSRRNVRPHGLPWCWGTTNEEIRADYPCAGRLAGPVLSLYRAVDVAAQPATVFRWMCQLKVAPYSYDAIDNLGRRSPRTLTPGAQNLEVGQRWMVFRIVAFQQNAHITGEVLRRPRQLFGPMVCTYEVQPGAGASSRLVVRLDLSVPNVFRRLAATPLAWADLIMMRKQLFTLKQLAERDESGRDVPRSSRRTIP</sequence>
<dbReference type="EMBL" id="JXYS01000041">
    <property type="protein sequence ID" value="KJF17446.1"/>
    <property type="molecule type" value="Genomic_DNA"/>
</dbReference>
<accession>A0A0D8HK33</accession>
<name>A0A0D8HK33_9ACTN</name>
<dbReference type="AlphaFoldDB" id="A0A0D8HK33"/>
<organism evidence="1 2">
    <name type="scientific">Acidithrix ferrooxidans</name>
    <dbReference type="NCBI Taxonomy" id="1280514"/>
    <lineage>
        <taxon>Bacteria</taxon>
        <taxon>Bacillati</taxon>
        <taxon>Actinomycetota</taxon>
        <taxon>Acidimicrobiia</taxon>
        <taxon>Acidimicrobiales</taxon>
        <taxon>Acidimicrobiaceae</taxon>
        <taxon>Acidithrix</taxon>
    </lineage>
</organism>